<dbReference type="Proteomes" id="UP001383192">
    <property type="component" value="Unassembled WGS sequence"/>
</dbReference>
<protein>
    <recommendedName>
        <fullName evidence="2">Asl1-like glycosyl hydrolase catalytic domain-containing protein</fullName>
    </recommendedName>
</protein>
<evidence type="ECO:0000313" key="3">
    <source>
        <dbReference type="EMBL" id="KAK7024343.1"/>
    </source>
</evidence>
<evidence type="ECO:0000313" key="4">
    <source>
        <dbReference type="Proteomes" id="UP001383192"/>
    </source>
</evidence>
<feature type="chain" id="PRO_5043866628" description="Asl1-like glycosyl hydrolase catalytic domain-containing protein" evidence="1">
    <location>
        <begin position="30"/>
        <end position="281"/>
    </location>
</feature>
<reference evidence="3 4" key="1">
    <citation type="submission" date="2024-01" db="EMBL/GenBank/DDBJ databases">
        <title>A draft genome for a cacao thread blight-causing isolate of Paramarasmius palmivorus.</title>
        <authorList>
            <person name="Baruah I.K."/>
            <person name="Bukari Y."/>
            <person name="Amoako-Attah I."/>
            <person name="Meinhardt L.W."/>
            <person name="Bailey B.A."/>
            <person name="Cohen S.P."/>
        </authorList>
    </citation>
    <scope>NUCLEOTIDE SEQUENCE [LARGE SCALE GENOMIC DNA]</scope>
    <source>
        <strain evidence="3 4">GH-12</strain>
    </source>
</reference>
<evidence type="ECO:0000256" key="1">
    <source>
        <dbReference type="SAM" id="SignalP"/>
    </source>
</evidence>
<organism evidence="3 4">
    <name type="scientific">Paramarasmius palmivorus</name>
    <dbReference type="NCBI Taxonomy" id="297713"/>
    <lineage>
        <taxon>Eukaryota</taxon>
        <taxon>Fungi</taxon>
        <taxon>Dikarya</taxon>
        <taxon>Basidiomycota</taxon>
        <taxon>Agaricomycotina</taxon>
        <taxon>Agaricomycetes</taxon>
        <taxon>Agaricomycetidae</taxon>
        <taxon>Agaricales</taxon>
        <taxon>Marasmiineae</taxon>
        <taxon>Marasmiaceae</taxon>
        <taxon>Paramarasmius</taxon>
    </lineage>
</organism>
<keyword evidence="4" id="KW-1185">Reference proteome</keyword>
<proteinExistence type="predicted"/>
<dbReference type="InterPro" id="IPR053183">
    <property type="entry name" value="ASL1"/>
</dbReference>
<accession>A0AAW0BEE6</accession>
<name>A0AAW0BEE6_9AGAR</name>
<dbReference type="EMBL" id="JAYKXP010000126">
    <property type="protein sequence ID" value="KAK7024343.1"/>
    <property type="molecule type" value="Genomic_DNA"/>
</dbReference>
<gene>
    <name evidence="3" type="ORF">VNI00_016386</name>
</gene>
<feature type="domain" description="Asl1-like glycosyl hydrolase catalytic" evidence="2">
    <location>
        <begin position="68"/>
        <end position="269"/>
    </location>
</feature>
<dbReference type="PANTHER" id="PTHR34154:SF3">
    <property type="entry name" value="ALKALI-SENSITIVE LINKAGE PROTEIN 1"/>
    <property type="match status" value="1"/>
</dbReference>
<sequence>MAAGKLINLVALASLAVLGTSLVFKPVKAHRGILQRELNNNSVVGDSSHLASSNTLSNDAIGSGKVCLAWSNGEDPALANFVTDFAGILYTWSPNLPTDLHGYIGVPMLWGLDQVNDFDRLVKPGYANWVLGMNEPDQAGQSNMSPQDAAALWQQHIQPLASQGYQLVSPACTSDPRSKQWMKDFFSACAGCTFDAIAVHYYDTSADGLIAYLEDFHNTFGKPIWLTEFACQNFNGGTQCSVEEVQQFMSTTIDFMDSTDWVQQYCWFGQPRFLFLIVPEV</sequence>
<dbReference type="AlphaFoldDB" id="A0AAW0BEE6"/>
<dbReference type="Gene3D" id="3.20.20.80">
    <property type="entry name" value="Glycosidases"/>
    <property type="match status" value="1"/>
</dbReference>
<dbReference type="SUPFAM" id="SSF51445">
    <property type="entry name" value="(Trans)glycosidases"/>
    <property type="match status" value="1"/>
</dbReference>
<dbReference type="PANTHER" id="PTHR34154">
    <property type="entry name" value="ALKALI-SENSITIVE LINKAGE PROTEIN 1"/>
    <property type="match status" value="1"/>
</dbReference>
<evidence type="ECO:0000259" key="2">
    <source>
        <dbReference type="Pfam" id="PF11790"/>
    </source>
</evidence>
<keyword evidence="1" id="KW-0732">Signal</keyword>
<comment type="caution">
    <text evidence="3">The sequence shown here is derived from an EMBL/GenBank/DDBJ whole genome shotgun (WGS) entry which is preliminary data.</text>
</comment>
<dbReference type="GO" id="GO:0009277">
    <property type="term" value="C:fungal-type cell wall"/>
    <property type="evidence" value="ECO:0007669"/>
    <property type="project" value="TreeGrafter"/>
</dbReference>
<feature type="signal peptide" evidence="1">
    <location>
        <begin position="1"/>
        <end position="29"/>
    </location>
</feature>
<dbReference type="InterPro" id="IPR017853">
    <property type="entry name" value="GH"/>
</dbReference>
<dbReference type="InterPro" id="IPR024655">
    <property type="entry name" value="Asl1_glyco_hydro_catalytic"/>
</dbReference>
<dbReference type="Pfam" id="PF11790">
    <property type="entry name" value="Glyco_hydro_cc"/>
    <property type="match status" value="1"/>
</dbReference>
<dbReference type="GO" id="GO:0071966">
    <property type="term" value="P:fungal-type cell wall polysaccharide metabolic process"/>
    <property type="evidence" value="ECO:0007669"/>
    <property type="project" value="TreeGrafter"/>
</dbReference>